<accession>A0A2P8D1K2</accession>
<dbReference type="AlphaFoldDB" id="A0A2P8D1K2"/>
<name>A0A2P8D1K2_9BACT</name>
<evidence type="ECO:0008006" key="3">
    <source>
        <dbReference type="Google" id="ProtNLM"/>
    </source>
</evidence>
<protein>
    <recommendedName>
        <fullName evidence="3">Long-subunit fatty acid transport protein</fullName>
    </recommendedName>
</protein>
<dbReference type="Gene3D" id="2.40.160.60">
    <property type="entry name" value="Outer membrane protein transport protein (OMPP1/FadL/TodX)"/>
    <property type="match status" value="1"/>
</dbReference>
<comment type="caution">
    <text evidence="1">The sequence shown here is derived from an EMBL/GenBank/DDBJ whole genome shotgun (WGS) entry which is preliminary data.</text>
</comment>
<dbReference type="EMBL" id="PYGD01000006">
    <property type="protein sequence ID" value="PSK91088.1"/>
    <property type="molecule type" value="Genomic_DNA"/>
</dbReference>
<organism evidence="1 2">
    <name type="scientific">Taibaiella chishuiensis</name>
    <dbReference type="NCBI Taxonomy" id="1434707"/>
    <lineage>
        <taxon>Bacteria</taxon>
        <taxon>Pseudomonadati</taxon>
        <taxon>Bacteroidota</taxon>
        <taxon>Chitinophagia</taxon>
        <taxon>Chitinophagales</taxon>
        <taxon>Chitinophagaceae</taxon>
        <taxon>Taibaiella</taxon>
    </lineage>
</organism>
<gene>
    <name evidence="1" type="ORF">B0I18_10698</name>
</gene>
<dbReference type="Proteomes" id="UP000240572">
    <property type="component" value="Unassembled WGS sequence"/>
</dbReference>
<proteinExistence type="predicted"/>
<reference evidence="1 2" key="1">
    <citation type="submission" date="2018-03" db="EMBL/GenBank/DDBJ databases">
        <title>Genomic Encyclopedia of Type Strains, Phase III (KMG-III): the genomes of soil and plant-associated and newly described type strains.</title>
        <authorList>
            <person name="Whitman W."/>
        </authorList>
    </citation>
    <scope>NUCLEOTIDE SEQUENCE [LARGE SCALE GENOMIC DNA]</scope>
    <source>
        <strain evidence="1 2">CGMCC 1.12700</strain>
    </source>
</reference>
<keyword evidence="2" id="KW-1185">Reference proteome</keyword>
<evidence type="ECO:0000313" key="1">
    <source>
        <dbReference type="EMBL" id="PSK91088.1"/>
    </source>
</evidence>
<evidence type="ECO:0000313" key="2">
    <source>
        <dbReference type="Proteomes" id="UP000240572"/>
    </source>
</evidence>
<sequence length="467" mass="52484">MSRALAQDGQYWQNGYQPGGMLTPGAVIASDNDSGFFYYNPALMALHPKTSVSASASVYQYRNLKMKSAVGKGLDLRGRSVRIVPQLVTGTILLNRKNGLTIGYSLVTQPQMNFHATQRQDKQMNVLDDRYSPGAEFYIGQYSVLNNATRTTASIAAAVRLSEHLSAGFMAQAHLRTQDFSESYSTRALINSDTDFLTQPVTAVQYNYELSYWHLGLQFKAGLAYEAGRHHFGLMLSSPLLRIRGRAILSSDLLISNLVQPDGGYTLNALANGRQTKLPVRYRMPLSIGLGYAFDYGRGQFFMAMEHFLKLNTYNIITPRNESFIRPDTGINNTATQELLQFSEERSSVTNIALGWSYILQKSMTLFATFSTDMTFVPDNRSDPTYRGQDPYLLSWNTYNLQLGGNFRRQRLHMRAGILLTYGRTTNYLQPVNFDTPNESNFLLGQPVRTAARYFSAGLMVSYVHNF</sequence>